<feature type="compositionally biased region" description="Acidic residues" evidence="1">
    <location>
        <begin position="56"/>
        <end position="74"/>
    </location>
</feature>
<dbReference type="EMBL" id="CAKAEH010001536">
    <property type="protein sequence ID" value="CAG9537282.1"/>
    <property type="molecule type" value="Genomic_DNA"/>
</dbReference>
<protein>
    <submittedName>
        <fullName evidence="2">Uncharacterized protein</fullName>
    </submittedName>
</protein>
<evidence type="ECO:0000256" key="1">
    <source>
        <dbReference type="SAM" id="MobiDB-lite"/>
    </source>
</evidence>
<evidence type="ECO:0000313" key="3">
    <source>
        <dbReference type="Proteomes" id="UP000746747"/>
    </source>
</evidence>
<dbReference type="AlphaFoldDB" id="A0A8J2Q8D2"/>
<accession>A0A8J2Q8D2</accession>
<reference evidence="2" key="1">
    <citation type="submission" date="2021-09" db="EMBL/GenBank/DDBJ databases">
        <authorList>
            <consortium name="Pathogen Informatics"/>
        </authorList>
    </citation>
    <scope>NUCLEOTIDE SEQUENCE</scope>
</reference>
<dbReference type="Proteomes" id="UP000746747">
    <property type="component" value="Unassembled WGS sequence"/>
</dbReference>
<name>A0A8J2Q8D2_9BILA</name>
<organism evidence="2 3">
    <name type="scientific">Cercopithifilaria johnstoni</name>
    <dbReference type="NCBI Taxonomy" id="2874296"/>
    <lineage>
        <taxon>Eukaryota</taxon>
        <taxon>Metazoa</taxon>
        <taxon>Ecdysozoa</taxon>
        <taxon>Nematoda</taxon>
        <taxon>Chromadorea</taxon>
        <taxon>Rhabditida</taxon>
        <taxon>Spirurina</taxon>
        <taxon>Spiruromorpha</taxon>
        <taxon>Filarioidea</taxon>
        <taxon>Onchocercidae</taxon>
        <taxon>Cercopithifilaria</taxon>
    </lineage>
</organism>
<comment type="caution">
    <text evidence="2">The sequence shown here is derived from an EMBL/GenBank/DDBJ whole genome shotgun (WGS) entry which is preliminary data.</text>
</comment>
<evidence type="ECO:0000313" key="2">
    <source>
        <dbReference type="EMBL" id="CAG9537282.1"/>
    </source>
</evidence>
<proteinExistence type="predicted"/>
<sequence>MLVTMEGIAQRLFFTLSKNTYTSDMESDEEDATLSDVSYTSDMETDDEGAILSNVSDEEIDGDDEDAIAIDDDQ</sequence>
<feature type="region of interest" description="Disordered" evidence="1">
    <location>
        <begin position="19"/>
        <end position="74"/>
    </location>
</feature>
<gene>
    <name evidence="2" type="ORF">CJOHNSTONI_LOCUS7114</name>
</gene>
<keyword evidence="3" id="KW-1185">Reference proteome</keyword>